<accession>A0ABY5DIZ1</accession>
<gene>
    <name evidence="2" type="ORF">NE857_34030</name>
</gene>
<evidence type="ECO:0000256" key="1">
    <source>
        <dbReference type="SAM" id="MobiDB-lite"/>
    </source>
</evidence>
<dbReference type="RefSeq" id="WP_254422207.1">
    <property type="nucleotide sequence ID" value="NZ_BAAAJB010000040.1"/>
</dbReference>
<dbReference type="EMBL" id="CP099838">
    <property type="protein sequence ID" value="USY23553.1"/>
    <property type="molecule type" value="Genomic_DNA"/>
</dbReference>
<evidence type="ECO:0000313" key="3">
    <source>
        <dbReference type="Proteomes" id="UP001055940"/>
    </source>
</evidence>
<sequence length="954" mass="100549">MNTKRTICVDTVETPPGSPGPEKSTGQNPAGKPPARPPSPESARQLLAAAEHLAAGSGRAPDDMTDTDLSRLLRAIVPAEAALDRAALMVLGAARGRNVSWPRIGKALGLTADGARDRFDRACARHPDYTAPLAPTLGAHMAHANGLIAAIADPPEGFTRHAATRLLGAVLLTATLDQAPELVGHWLTDPTLSGAAAAAARHPKNDGAHKALTEFTRERPGTRADLLDIIREAVQDSPWAVQTTAPAAPALEAHGTPTTEAPTLEDLRDLARTWLREGSGPASEGALPGELPVAARRLGSVLLAATCDGTGLDEAVAHVVPHWLDRDHTLADALQALDARPRSHPDAGAAREALALHADDEPPIRARLVSLMRAALPDQAPASPPPQSTRHLTEAPQPREERALDTNAAQQDLDDLLNLGLLITDRVRGEDNPAGRVLRELAQAIDTGAPALLDKPMAAVATLEDQARTWALGADGARLWERVRRGRYGPQPTPASISAADAAPHLLGAARARDEHHLAQLTETTGAFAALVADAGLPQAVAGPLEQLHGAAAPHLHRSGPDRFPVLERLAELDRALRERDAHALAAAVHHLPKGGVDLFDASNLSGVGEPLGGVLLALDGHPPTTVPEPEPEPARRPGYARPLERAGLAPAVADALADPLTQLIGEATLVCHREVNPQTRQLMEALQPTLLSQNPARVRTLLYLLPRLNLIGLHEWAPLALAITEHAPHLEWLPSSAHVLDAAELPTHLAQDIDALVNDGRRTLVASWAPGAPAWQAGPALEQLTAAVEGGDADRLPAALEAVAELEQAANTGAGLAPELSSRWEDLAYSWRRARPAHAENPAAPVAQAASPWPDKAAHVLPDHPDLAAALAAFLDAVGGRAGVQDLSDLAKDQRAYAATYRLVKVVDNGDRPRIGDALEDVVKLKPTRAPFGKHRPDAAAALRALIDAYDHQ</sequence>
<feature type="region of interest" description="Disordered" evidence="1">
    <location>
        <begin position="377"/>
        <end position="410"/>
    </location>
</feature>
<feature type="compositionally biased region" description="Pro residues" evidence="1">
    <location>
        <begin position="31"/>
        <end position="40"/>
    </location>
</feature>
<geneLocation type="plasmid" evidence="2 3">
    <name>unnamed1</name>
</geneLocation>
<evidence type="ECO:0000313" key="2">
    <source>
        <dbReference type="EMBL" id="USY23553.1"/>
    </source>
</evidence>
<protein>
    <submittedName>
        <fullName evidence="2">Uncharacterized protein</fullName>
    </submittedName>
</protein>
<feature type="region of interest" description="Disordered" evidence="1">
    <location>
        <begin position="1"/>
        <end position="43"/>
    </location>
</feature>
<proteinExistence type="predicted"/>
<reference evidence="2" key="1">
    <citation type="submission" date="2022-06" db="EMBL/GenBank/DDBJ databases">
        <authorList>
            <person name="Ping M."/>
        </authorList>
    </citation>
    <scope>NUCLEOTIDE SEQUENCE</scope>
    <source>
        <strain evidence="2">JCM11759T</strain>
        <plasmid evidence="2">unnamed1</plasmid>
    </source>
</reference>
<name>A0ABY5DIZ1_9ACTN</name>
<keyword evidence="3" id="KW-1185">Reference proteome</keyword>
<dbReference type="Proteomes" id="UP001055940">
    <property type="component" value="Plasmid unnamed1"/>
</dbReference>
<feature type="compositionally biased region" description="Basic and acidic residues" evidence="1">
    <location>
        <begin position="391"/>
        <end position="404"/>
    </location>
</feature>
<keyword evidence="2" id="KW-0614">Plasmid</keyword>
<organism evidence="2 3">
    <name type="scientific">Nocardiopsis exhalans</name>
    <dbReference type="NCBI Taxonomy" id="163604"/>
    <lineage>
        <taxon>Bacteria</taxon>
        <taxon>Bacillati</taxon>
        <taxon>Actinomycetota</taxon>
        <taxon>Actinomycetes</taxon>
        <taxon>Streptosporangiales</taxon>
        <taxon>Nocardiopsidaceae</taxon>
        <taxon>Nocardiopsis</taxon>
    </lineage>
</organism>